<feature type="domain" description="Kinesin motor" evidence="7">
    <location>
        <begin position="5"/>
        <end position="389"/>
    </location>
</feature>
<feature type="compositionally biased region" description="Low complexity" evidence="5">
    <location>
        <begin position="1541"/>
        <end position="1563"/>
    </location>
</feature>
<dbReference type="InterPro" id="IPR000253">
    <property type="entry name" value="FHA_dom"/>
</dbReference>
<feature type="region of interest" description="Disordered" evidence="5">
    <location>
        <begin position="1418"/>
        <end position="1449"/>
    </location>
</feature>
<dbReference type="InterPro" id="IPR001752">
    <property type="entry name" value="Kinesin_motor_dom"/>
</dbReference>
<feature type="coiled-coil region" evidence="4">
    <location>
        <begin position="643"/>
        <end position="670"/>
    </location>
</feature>
<keyword evidence="3" id="KW-0505">Motor protein</keyword>
<dbReference type="GO" id="GO:0003777">
    <property type="term" value="F:microtubule motor activity"/>
    <property type="evidence" value="ECO:0007669"/>
    <property type="project" value="InterPro"/>
</dbReference>
<dbReference type="CDD" id="cd22706">
    <property type="entry name" value="FHA_KIF13"/>
    <property type="match status" value="1"/>
</dbReference>
<dbReference type="PANTHER" id="PTHR47117">
    <property type="entry name" value="STAR-RELATED LIPID TRANSFER PROTEIN 9"/>
    <property type="match status" value="1"/>
</dbReference>
<dbReference type="InterPro" id="IPR019821">
    <property type="entry name" value="Kinesin_motor_CS"/>
</dbReference>
<dbReference type="SMART" id="SM00240">
    <property type="entry name" value="FHA"/>
    <property type="match status" value="1"/>
</dbReference>
<sequence length="1650" mass="182952">MGKEKVKVGVRVRPFNAREKGLLANGNTASSAVIIQVIPSNQVILSHPNANLNANSTGSQNNSNAQQQIANSKKPFTFDHVFDQNASQEEVFETIGNDLLSSAFEGYNACLFAYGQTGSGKSYTMLGSQEQRGVIPRLCDAIFKRISEETSNGNSIADVIPTNGETPNPLDAATELPNMFKVEVSYMEIYNEKVRDLLTTKKTSLKVREHSILGPYVEELSQLAVKSAEDVATLMEEGNKSRTVAATNMNSESSRSHAVFTIVLTQTMTDMGSGVTGEKVSKISLVDLAGSERAVKTGAVGERLKEGSNINKSLTTLGLVISKLAEGSAANAKESKSFIPYRDSVLTWLLKDNLGGNSRTIMISTISPSPDNYEETLSTLRYADRAKRIVNNAVVNEDPNAKLIRELQAEVKQLRELLKSHVTDKGLNEQLNQSEKLMRQVSETWEEKLQRSEQAQQERQAALEKMGISVQQSGISVEKNRFYLVNLNADPALNELLVYYLKDDRTMVGRPDAPEPADIQLTGLGIEKLHCELIIEPDQVLYLIPYPKAHTCVNGERVERRRVLNHGDRILWGHHHFFRLNCPVKSNVSNVAPSATSISTGIPTGVGMNGESSSSYEQASAEFSIKQLITSDPIHEAVAKLESKHQKDKAVALEKQRQELERQFNALMHVLSPSSPLPPSLPWDAQTYLQQHQQLQQQSATNSVQIAAARNTKMTEGLKLLKEFLLRANQMVREAQEIANIMKIDVRYGLTLLIPPNNLTPNRPKGALVTEPSVRVEKDGHFPQIWSMEKLQNRLVDMRELYEEVGPAALDSSNPFNKEPPAAFFEPDQPHVLFGIANVFLQVLFYDDVTLKYPVPVINQQGEIVGRLHVEVSKVAGRMDAVGTRNGVHQSRLDNSLYEEYEDDDDYEEPEEEVLTVKVTVRHLAGVTSDHHVFCQYVFCDKIEVFHPSSTTSVIRFDHTKYFTIPVSEEFIDYCSESALSIEVWGHRGIPSSLISNPTDLTNQSNNETNNNSVTDRWKEVTSQMKLWVEIQELNENGEYVPVDVEFSQGSPGLQCGTGGVYQLRQGLQRRMLITVETSATVGQLPIVCDEIDQVSLGAITPRSTTLQRHLDSYQEEDLTLLRQRWGEALKRRREYLDSHLQDLANKSEKNNEDVVREKSLVAQWLMLTEERNAVLLPAPDSGVPGAPTNSTFKPETGMEQHMPIVFLDISDDVLSAESSPHSPPVLAGHTAGLHSLLPKEHEAHFVALPMIRKSYGDFYSAWSDQRMSTESWALVSWDSSVHDCSQLNKPTPAGEVIYAILRIALRLSHPVQMDCILRKRICLVVKKNRASITERLRARFTMRKADELDSERNKRRTGVTYQIVSHLPKSSEQLETRESLANLAVSHGEAYIEEYLRSISAVDSILNLDRMRQSVHLREEQMKSRPRSSLNRSYGQPSGAGNGTGTLGSMGGFMRKTLSVPNISQLFVGTSGSTNNLLGSNSKFSGHNGNISTSSAANPIGGTTPGLPDSLNISGHGSLRRQKPIRSESLANLSGFTSPTGGFSSSLSPSQQSPQQSRPSSLNLGHATTGISNNTTPHALKWTSIMTTVMEEESSGYGSQKSSEDSPTTTEILFYYFGIAAIMQQFFCTKFRSGELVVVAFTTLDFKLF</sequence>
<evidence type="ECO:0000256" key="1">
    <source>
        <dbReference type="ARBA" id="ARBA00022741"/>
    </source>
</evidence>
<feature type="compositionally biased region" description="Gly residues" evidence="5">
    <location>
        <begin position="1439"/>
        <end position="1449"/>
    </location>
</feature>
<evidence type="ECO:0000256" key="4">
    <source>
        <dbReference type="SAM" id="Coils"/>
    </source>
</evidence>
<dbReference type="FunFam" id="3.40.850.10:FF:000167">
    <property type="entry name" value="Uncharacterized protein"/>
    <property type="match status" value="1"/>
</dbReference>
<dbReference type="Pfam" id="PF00225">
    <property type="entry name" value="Kinesin"/>
    <property type="match status" value="1"/>
</dbReference>
<dbReference type="OrthoDB" id="3176171at2759"/>
<evidence type="ECO:0000313" key="9">
    <source>
        <dbReference type="Proteomes" id="UP000708208"/>
    </source>
</evidence>
<proteinExistence type="inferred from homology"/>
<evidence type="ECO:0000259" key="7">
    <source>
        <dbReference type="PROSITE" id="PS50067"/>
    </source>
</evidence>
<reference evidence="8" key="1">
    <citation type="submission" date="2021-06" db="EMBL/GenBank/DDBJ databases">
        <authorList>
            <person name="Hodson N. C."/>
            <person name="Mongue J. A."/>
            <person name="Jaron S. K."/>
        </authorList>
    </citation>
    <scope>NUCLEOTIDE SEQUENCE</scope>
</reference>
<feature type="region of interest" description="Disordered" evidence="5">
    <location>
        <begin position="1486"/>
        <end position="1523"/>
    </location>
</feature>
<evidence type="ECO:0000256" key="2">
    <source>
        <dbReference type="ARBA" id="ARBA00022840"/>
    </source>
</evidence>
<keyword evidence="4" id="KW-0175">Coiled coil</keyword>
<dbReference type="CDD" id="cd01365">
    <property type="entry name" value="KISc_KIF1A_KIF1B"/>
    <property type="match status" value="1"/>
</dbReference>
<accession>A0A8J2K8Q7</accession>
<dbReference type="PROSITE" id="PS50067">
    <property type="entry name" value="KINESIN_MOTOR_2"/>
    <property type="match status" value="1"/>
</dbReference>
<feature type="domain" description="FHA" evidence="6">
    <location>
        <begin position="506"/>
        <end position="558"/>
    </location>
</feature>
<comment type="similarity">
    <text evidence="3">Belongs to the TRAFAC class myosin-kinesin ATPase superfamily. Kinesin family.</text>
</comment>
<keyword evidence="1 3" id="KW-0547">Nucleotide-binding</keyword>
<feature type="binding site" evidence="3">
    <location>
        <begin position="115"/>
        <end position="122"/>
    </location>
    <ligand>
        <name>ATP</name>
        <dbReference type="ChEBI" id="CHEBI:30616"/>
    </ligand>
</feature>
<feature type="compositionally biased region" description="Polar residues" evidence="5">
    <location>
        <begin position="1486"/>
        <end position="1498"/>
    </location>
</feature>
<dbReference type="Pfam" id="PF16183">
    <property type="entry name" value="Kinesin_assoc"/>
    <property type="match status" value="2"/>
</dbReference>
<dbReference type="SMART" id="SM00129">
    <property type="entry name" value="KISc"/>
    <property type="match status" value="1"/>
</dbReference>
<name>A0A8J2K8Q7_9HEXA</name>
<dbReference type="Pfam" id="PF00498">
    <property type="entry name" value="FHA"/>
    <property type="match status" value="1"/>
</dbReference>
<evidence type="ECO:0008006" key="10">
    <source>
        <dbReference type="Google" id="ProtNLM"/>
    </source>
</evidence>
<keyword evidence="2 3" id="KW-0067">ATP-binding</keyword>
<dbReference type="GO" id="GO:0008017">
    <property type="term" value="F:microtubule binding"/>
    <property type="evidence" value="ECO:0007669"/>
    <property type="project" value="InterPro"/>
</dbReference>
<evidence type="ECO:0000313" key="8">
    <source>
        <dbReference type="EMBL" id="CAG7721418.1"/>
    </source>
</evidence>
<protein>
    <recommendedName>
        <fullName evidence="10">Kinesin-like protein</fullName>
    </recommendedName>
</protein>
<dbReference type="GO" id="GO:0007018">
    <property type="term" value="P:microtubule-based movement"/>
    <property type="evidence" value="ECO:0007669"/>
    <property type="project" value="InterPro"/>
</dbReference>
<keyword evidence="9" id="KW-1185">Reference proteome</keyword>
<feature type="compositionally biased region" description="Polar residues" evidence="5">
    <location>
        <begin position="1428"/>
        <end position="1437"/>
    </location>
</feature>
<dbReference type="InterPro" id="IPR032405">
    <property type="entry name" value="Kinesin_assoc"/>
</dbReference>
<dbReference type="PROSITE" id="PS00411">
    <property type="entry name" value="KINESIN_MOTOR_1"/>
    <property type="match status" value="1"/>
</dbReference>
<dbReference type="Proteomes" id="UP000708208">
    <property type="component" value="Unassembled WGS sequence"/>
</dbReference>
<evidence type="ECO:0000256" key="5">
    <source>
        <dbReference type="SAM" id="MobiDB-lite"/>
    </source>
</evidence>
<dbReference type="PROSITE" id="PS50006">
    <property type="entry name" value="FHA_DOMAIN"/>
    <property type="match status" value="1"/>
</dbReference>
<organism evidence="8 9">
    <name type="scientific">Allacma fusca</name>
    <dbReference type="NCBI Taxonomy" id="39272"/>
    <lineage>
        <taxon>Eukaryota</taxon>
        <taxon>Metazoa</taxon>
        <taxon>Ecdysozoa</taxon>
        <taxon>Arthropoda</taxon>
        <taxon>Hexapoda</taxon>
        <taxon>Collembola</taxon>
        <taxon>Symphypleona</taxon>
        <taxon>Sminthuridae</taxon>
        <taxon>Allacma</taxon>
    </lineage>
</organism>
<comment type="caution">
    <text evidence="8">The sequence shown here is derived from an EMBL/GenBank/DDBJ whole genome shotgun (WGS) entry which is preliminary data.</text>
</comment>
<evidence type="ECO:0000259" key="6">
    <source>
        <dbReference type="PROSITE" id="PS50006"/>
    </source>
</evidence>
<dbReference type="EMBL" id="CAJVCH010079268">
    <property type="protein sequence ID" value="CAG7721418.1"/>
    <property type="molecule type" value="Genomic_DNA"/>
</dbReference>
<evidence type="ECO:0000256" key="3">
    <source>
        <dbReference type="PROSITE-ProRule" id="PRU00283"/>
    </source>
</evidence>
<gene>
    <name evidence="8" type="ORF">AFUS01_LOCUS10634</name>
</gene>
<feature type="region of interest" description="Disordered" evidence="5">
    <location>
        <begin position="1541"/>
        <end position="1577"/>
    </location>
</feature>
<dbReference type="GO" id="GO:0005524">
    <property type="term" value="F:ATP binding"/>
    <property type="evidence" value="ECO:0007669"/>
    <property type="project" value="UniProtKB-UniRule"/>
</dbReference>